<dbReference type="AlphaFoldDB" id="A0A0E9PDE5"/>
<sequence length="29" mass="3167">MAFTVKTDYSFKFLAGTSTTLTNGPQILI</sequence>
<name>A0A0E9PDE5_ANGAN</name>
<accession>A0A0E9PDE5</accession>
<reference evidence="1" key="1">
    <citation type="submission" date="2014-11" db="EMBL/GenBank/DDBJ databases">
        <authorList>
            <person name="Amaro Gonzalez C."/>
        </authorList>
    </citation>
    <scope>NUCLEOTIDE SEQUENCE</scope>
</reference>
<organism evidence="1">
    <name type="scientific">Anguilla anguilla</name>
    <name type="common">European freshwater eel</name>
    <name type="synonym">Muraena anguilla</name>
    <dbReference type="NCBI Taxonomy" id="7936"/>
    <lineage>
        <taxon>Eukaryota</taxon>
        <taxon>Metazoa</taxon>
        <taxon>Chordata</taxon>
        <taxon>Craniata</taxon>
        <taxon>Vertebrata</taxon>
        <taxon>Euteleostomi</taxon>
        <taxon>Actinopterygii</taxon>
        <taxon>Neopterygii</taxon>
        <taxon>Teleostei</taxon>
        <taxon>Anguilliformes</taxon>
        <taxon>Anguillidae</taxon>
        <taxon>Anguilla</taxon>
    </lineage>
</organism>
<proteinExistence type="predicted"/>
<dbReference type="EMBL" id="GBXM01106492">
    <property type="protein sequence ID" value="JAH02085.1"/>
    <property type="molecule type" value="Transcribed_RNA"/>
</dbReference>
<protein>
    <submittedName>
        <fullName evidence="1">Uncharacterized protein</fullName>
    </submittedName>
</protein>
<evidence type="ECO:0000313" key="1">
    <source>
        <dbReference type="EMBL" id="JAH02085.1"/>
    </source>
</evidence>
<reference evidence="1" key="2">
    <citation type="journal article" date="2015" name="Fish Shellfish Immunol.">
        <title>Early steps in the European eel (Anguilla anguilla)-Vibrio vulnificus interaction in the gills: Role of the RtxA13 toxin.</title>
        <authorList>
            <person name="Callol A."/>
            <person name="Pajuelo D."/>
            <person name="Ebbesson L."/>
            <person name="Teles M."/>
            <person name="MacKenzie S."/>
            <person name="Amaro C."/>
        </authorList>
    </citation>
    <scope>NUCLEOTIDE SEQUENCE</scope>
</reference>